<organism evidence="2 3">
    <name type="scientific">Paenibacillus sepulcri</name>
    <dbReference type="NCBI Taxonomy" id="359917"/>
    <lineage>
        <taxon>Bacteria</taxon>
        <taxon>Bacillati</taxon>
        <taxon>Bacillota</taxon>
        <taxon>Bacilli</taxon>
        <taxon>Bacillales</taxon>
        <taxon>Paenibacillaceae</taxon>
        <taxon>Paenibacillus</taxon>
    </lineage>
</organism>
<keyword evidence="3" id="KW-1185">Reference proteome</keyword>
<reference evidence="2 3" key="1">
    <citation type="submission" date="2021-07" db="EMBL/GenBank/DDBJ databases">
        <title>Paenibacillus radiodurans sp. nov., isolated from the southeastern edge of Tengger Desert.</title>
        <authorList>
            <person name="Zhang G."/>
        </authorList>
    </citation>
    <scope>NUCLEOTIDE SEQUENCE [LARGE SCALE GENOMIC DNA]</scope>
    <source>
        <strain evidence="2 3">CCM 7311</strain>
    </source>
</reference>
<evidence type="ECO:0000313" key="2">
    <source>
        <dbReference type="EMBL" id="MBW7458245.1"/>
    </source>
</evidence>
<evidence type="ECO:0000256" key="1">
    <source>
        <dbReference type="ARBA" id="ARBA00023002"/>
    </source>
</evidence>
<dbReference type="EMBL" id="JAHZIK010001126">
    <property type="protein sequence ID" value="MBW7458245.1"/>
    <property type="molecule type" value="Genomic_DNA"/>
</dbReference>
<sequence length="105" mass="11472">MDIGNRLFRSALLGLAGNRAARALSQRYGMKLGARRFVAGETMEEAIVQAKRLNAEGIAVTLDFLGESVSSLEEAKTSELGYLELLRTIEREGINGNISLKPTQF</sequence>
<proteinExistence type="predicted"/>
<keyword evidence="1" id="KW-0560">Oxidoreductase</keyword>
<accession>A0ABS7CBD7</accession>
<evidence type="ECO:0000313" key="3">
    <source>
        <dbReference type="Proteomes" id="UP001519887"/>
    </source>
</evidence>
<protein>
    <submittedName>
        <fullName evidence="2">Proline dehydrogenase</fullName>
    </submittedName>
</protein>
<gene>
    <name evidence="2" type="ORF">K0U00_29825</name>
</gene>
<dbReference type="Proteomes" id="UP001519887">
    <property type="component" value="Unassembled WGS sequence"/>
</dbReference>
<dbReference type="Gene3D" id="3.20.20.220">
    <property type="match status" value="1"/>
</dbReference>
<feature type="non-terminal residue" evidence="2">
    <location>
        <position position="105"/>
    </location>
</feature>
<dbReference type="InterPro" id="IPR029041">
    <property type="entry name" value="FAD-linked_oxidoreductase-like"/>
</dbReference>
<name>A0ABS7CBD7_9BACL</name>
<comment type="caution">
    <text evidence="2">The sequence shown here is derived from an EMBL/GenBank/DDBJ whole genome shotgun (WGS) entry which is preliminary data.</text>
</comment>
<dbReference type="SUPFAM" id="SSF51730">
    <property type="entry name" value="FAD-linked oxidoreductase"/>
    <property type="match status" value="1"/>
</dbReference>